<name>A0A9P1N2F4_9PELO</name>
<protein>
    <recommendedName>
        <fullName evidence="9">G-protein coupled receptors family 1 profile domain-containing protein</fullName>
    </recommendedName>
</protein>
<keyword evidence="3 6" id="KW-0812">Transmembrane</keyword>
<sequence>MESEIDSAAFLLHGMHLAVCTSAFLTNLLLLYLLTRFTVFHHHMKIIMINLTLSVNAAVFYLLIRSTIGLVQIWRKTENDEKYYELPMDPADCAFSESVPQTLCVLFFMFPLILVTERCYATQKFWQYENEHIPAVFGVVCAVLWIPTIVEVLSFLFHLSFPSSLAICQISMLHKTFLQRNIWFIIVSTFCLLFAGLFKFLEMQNKANEDDYVKNHYSTISIRFQIRENIKTCRFAVSLNSLFFVSFLVFFLFDQNNGSDLEDSAMRREYLFLIFPMFALIYAVHFITSHSQLFDKAKRTLRSLMPGQIGLNKEQQKFLQS</sequence>
<proteinExistence type="inferred from homology"/>
<keyword evidence="4 6" id="KW-1133">Transmembrane helix</keyword>
<evidence type="ECO:0000256" key="6">
    <source>
        <dbReference type="SAM" id="Phobius"/>
    </source>
</evidence>
<dbReference type="InterPro" id="IPR053286">
    <property type="entry name" value="Nematode_rcpt-like_srab"/>
</dbReference>
<keyword evidence="5 6" id="KW-0472">Membrane</keyword>
<dbReference type="InterPro" id="IPR004151">
    <property type="entry name" value="7TM_GPCR_serpentine_rcpt_Sre"/>
</dbReference>
<comment type="subcellular location">
    <subcellularLocation>
        <location evidence="1">Membrane</location>
        <topology evidence="1">Multi-pass membrane protein</topology>
    </subcellularLocation>
</comment>
<organism evidence="7 8">
    <name type="scientific">Caenorhabditis angaria</name>
    <dbReference type="NCBI Taxonomy" id="860376"/>
    <lineage>
        <taxon>Eukaryota</taxon>
        <taxon>Metazoa</taxon>
        <taxon>Ecdysozoa</taxon>
        <taxon>Nematoda</taxon>
        <taxon>Chromadorea</taxon>
        <taxon>Rhabditida</taxon>
        <taxon>Rhabditina</taxon>
        <taxon>Rhabditomorpha</taxon>
        <taxon>Rhabditoidea</taxon>
        <taxon>Rhabditidae</taxon>
        <taxon>Peloderinae</taxon>
        <taxon>Caenorhabditis</taxon>
    </lineage>
</organism>
<accession>A0A9P1N2F4</accession>
<feature type="transmembrane region" description="Helical" evidence="6">
    <location>
        <begin position="136"/>
        <end position="161"/>
    </location>
</feature>
<evidence type="ECO:0000313" key="8">
    <source>
        <dbReference type="Proteomes" id="UP001152747"/>
    </source>
</evidence>
<dbReference type="GO" id="GO:0007606">
    <property type="term" value="P:sensory perception of chemical stimulus"/>
    <property type="evidence" value="ECO:0007669"/>
    <property type="project" value="InterPro"/>
</dbReference>
<dbReference type="PANTHER" id="PTHR46561:SF17">
    <property type="entry name" value="G_PROTEIN_RECEP_F1_2 DOMAIN-CONTAINING PROTEIN"/>
    <property type="match status" value="1"/>
</dbReference>
<dbReference type="AlphaFoldDB" id="A0A9P1N2F4"/>
<evidence type="ECO:0000313" key="7">
    <source>
        <dbReference type="EMBL" id="CAI5447443.1"/>
    </source>
</evidence>
<evidence type="ECO:0000256" key="3">
    <source>
        <dbReference type="ARBA" id="ARBA00022692"/>
    </source>
</evidence>
<dbReference type="OrthoDB" id="5853718at2759"/>
<evidence type="ECO:0000256" key="2">
    <source>
        <dbReference type="ARBA" id="ARBA00006803"/>
    </source>
</evidence>
<comment type="caution">
    <text evidence="7">The sequence shown here is derived from an EMBL/GenBank/DDBJ whole genome shotgun (WGS) entry which is preliminary data.</text>
</comment>
<feature type="transmembrane region" description="Helical" evidence="6">
    <location>
        <begin position="98"/>
        <end position="115"/>
    </location>
</feature>
<feature type="transmembrane region" description="Helical" evidence="6">
    <location>
        <begin position="46"/>
        <end position="64"/>
    </location>
</feature>
<comment type="similarity">
    <text evidence="2">Belongs to the nematode receptor-like protein sre family.</text>
</comment>
<feature type="transmembrane region" description="Helical" evidence="6">
    <location>
        <begin position="12"/>
        <end position="34"/>
    </location>
</feature>
<evidence type="ECO:0000256" key="1">
    <source>
        <dbReference type="ARBA" id="ARBA00004141"/>
    </source>
</evidence>
<evidence type="ECO:0000256" key="5">
    <source>
        <dbReference type="ARBA" id="ARBA00023136"/>
    </source>
</evidence>
<keyword evidence="8" id="KW-1185">Reference proteome</keyword>
<feature type="transmembrane region" description="Helical" evidence="6">
    <location>
        <begin position="181"/>
        <end position="201"/>
    </location>
</feature>
<dbReference type="Proteomes" id="UP001152747">
    <property type="component" value="Unassembled WGS sequence"/>
</dbReference>
<dbReference type="EMBL" id="CANHGI010000004">
    <property type="protein sequence ID" value="CAI5447443.1"/>
    <property type="molecule type" value="Genomic_DNA"/>
</dbReference>
<feature type="transmembrane region" description="Helical" evidence="6">
    <location>
        <begin position="273"/>
        <end position="294"/>
    </location>
</feature>
<evidence type="ECO:0008006" key="9">
    <source>
        <dbReference type="Google" id="ProtNLM"/>
    </source>
</evidence>
<dbReference type="GO" id="GO:0016020">
    <property type="term" value="C:membrane"/>
    <property type="evidence" value="ECO:0007669"/>
    <property type="project" value="UniProtKB-SubCell"/>
</dbReference>
<feature type="transmembrane region" description="Helical" evidence="6">
    <location>
        <begin position="233"/>
        <end position="253"/>
    </location>
</feature>
<reference evidence="7" key="1">
    <citation type="submission" date="2022-11" db="EMBL/GenBank/DDBJ databases">
        <authorList>
            <person name="Kikuchi T."/>
        </authorList>
    </citation>
    <scope>NUCLEOTIDE SEQUENCE</scope>
    <source>
        <strain evidence="7">PS1010</strain>
    </source>
</reference>
<dbReference type="Pfam" id="PF03125">
    <property type="entry name" value="Sre"/>
    <property type="match status" value="1"/>
</dbReference>
<gene>
    <name evidence="7" type="ORF">CAMP_LOCUS10080</name>
</gene>
<evidence type="ECO:0000256" key="4">
    <source>
        <dbReference type="ARBA" id="ARBA00022989"/>
    </source>
</evidence>
<dbReference type="PANTHER" id="PTHR46561">
    <property type="entry name" value="SERPENTINE RECEPTOR, CLASS AB (CLASS A-LIKE)-RELATED"/>
    <property type="match status" value="1"/>
</dbReference>